<dbReference type="RefSeq" id="WP_142987820.1">
    <property type="nucleotide sequence ID" value="NZ_FXTD01000018.1"/>
</dbReference>
<accession>A0A521F3L1</accession>
<dbReference type="Proteomes" id="UP000319712">
    <property type="component" value="Unassembled WGS sequence"/>
</dbReference>
<reference evidence="2 3" key="1">
    <citation type="submission" date="2017-05" db="EMBL/GenBank/DDBJ databases">
        <authorList>
            <person name="Varghese N."/>
            <person name="Submissions S."/>
        </authorList>
    </citation>
    <scope>NUCLEOTIDE SEQUENCE [LARGE SCALE GENOMIC DNA]</scope>
    <source>
        <strain evidence="2 3">DSM 19504</strain>
    </source>
</reference>
<dbReference type="Pfam" id="PF03551">
    <property type="entry name" value="PadR"/>
    <property type="match status" value="1"/>
</dbReference>
<gene>
    <name evidence="2" type="ORF">SAMN06264867_1187</name>
</gene>
<name>A0A521F3L1_9EURY</name>
<sequence>MSSAAQVATLDDYVDLTGFQRDVLWQLYHLDGADYGLAIKESLESMGYDQVHHGRLYPNLGTLADKGLIEKSALDKRTNMYSLTDEAAELLADRQSWERGEE</sequence>
<dbReference type="EMBL" id="FXTD01000018">
    <property type="protein sequence ID" value="SMO90775.1"/>
    <property type="molecule type" value="Genomic_DNA"/>
</dbReference>
<dbReference type="InterPro" id="IPR036388">
    <property type="entry name" value="WH-like_DNA-bd_sf"/>
</dbReference>
<evidence type="ECO:0000313" key="3">
    <source>
        <dbReference type="Proteomes" id="UP000319712"/>
    </source>
</evidence>
<feature type="domain" description="Transcription regulator PadR N-terminal" evidence="1">
    <location>
        <begin position="27"/>
        <end position="87"/>
    </location>
</feature>
<dbReference type="InterPro" id="IPR036390">
    <property type="entry name" value="WH_DNA-bd_sf"/>
</dbReference>
<evidence type="ECO:0000313" key="2">
    <source>
        <dbReference type="EMBL" id="SMO90775.1"/>
    </source>
</evidence>
<dbReference type="OrthoDB" id="378614at2157"/>
<keyword evidence="3" id="KW-1185">Reference proteome</keyword>
<dbReference type="AlphaFoldDB" id="A0A521F3L1"/>
<protein>
    <submittedName>
        <fullName evidence="2">Transcriptional regulator PadR-like family protein</fullName>
    </submittedName>
</protein>
<organism evidence="2 3">
    <name type="scientific">Halorubrum cibi</name>
    <dbReference type="NCBI Taxonomy" id="413815"/>
    <lineage>
        <taxon>Archaea</taxon>
        <taxon>Methanobacteriati</taxon>
        <taxon>Methanobacteriota</taxon>
        <taxon>Stenosarchaea group</taxon>
        <taxon>Halobacteria</taxon>
        <taxon>Halobacteriales</taxon>
        <taxon>Haloferacaceae</taxon>
        <taxon>Halorubrum</taxon>
    </lineage>
</organism>
<dbReference type="SUPFAM" id="SSF46785">
    <property type="entry name" value="Winged helix' DNA-binding domain"/>
    <property type="match status" value="1"/>
</dbReference>
<dbReference type="Gene3D" id="1.10.10.10">
    <property type="entry name" value="Winged helix-like DNA-binding domain superfamily/Winged helix DNA-binding domain"/>
    <property type="match status" value="1"/>
</dbReference>
<evidence type="ECO:0000259" key="1">
    <source>
        <dbReference type="Pfam" id="PF03551"/>
    </source>
</evidence>
<dbReference type="InterPro" id="IPR005149">
    <property type="entry name" value="Tscrpt_reg_PadR_N"/>
</dbReference>
<proteinExistence type="predicted"/>